<dbReference type="Proteomes" id="UP001244872">
    <property type="component" value="Unassembled WGS sequence"/>
</dbReference>
<name>A0ACC6LE96_9PSED</name>
<accession>A0ACC6LE96</accession>
<proteinExistence type="predicted"/>
<comment type="caution">
    <text evidence="1">The sequence shown here is derived from an EMBL/GenBank/DDBJ whole genome shotgun (WGS) entry which is preliminary data.</text>
</comment>
<organism evidence="1 2">
    <name type="scientific">Pseudomonas allii</name>
    <dbReference type="NCBI Taxonomy" id="2740531"/>
    <lineage>
        <taxon>Bacteria</taxon>
        <taxon>Pseudomonadati</taxon>
        <taxon>Pseudomonadota</taxon>
        <taxon>Gammaproteobacteria</taxon>
        <taxon>Pseudomonadales</taxon>
        <taxon>Pseudomonadaceae</taxon>
        <taxon>Pseudomonas</taxon>
    </lineage>
</organism>
<reference evidence="1" key="1">
    <citation type="submission" date="2023-07" db="EMBL/GenBank/DDBJ databases">
        <title>Bioagumentation of soil contaminated with hydrocarbons using Pseudomonas poae 7b strain.</title>
        <authorList>
            <person name="Kumor A."/>
        </authorList>
    </citation>
    <scope>NUCLEOTIDE SEQUENCE</scope>
    <source>
        <strain evidence="1">7b</strain>
    </source>
</reference>
<keyword evidence="2" id="KW-1185">Reference proteome</keyword>
<sequence length="329" mass="35746">MKYLKDVVYVIFGLACMVGTFYLIYLPSSGLQMTPKEQSLSAALQFVITTLSSLIFSYFFAKSGVFEKNDPIAEASAEKIVNLSISIDRLKEFLLSSIDSVESKNDSAEVQLNGLKNRIESAAEMAVLLALSNQTFKTDWLGVVSSSMRDKIEQKYLATTEWINATDKRQKLEKKLEASGGNSALAAEIVAQLRTTDLKIESLADTIPSVTVPLKKSPATAVNNQTYSVQDEFKQAGQITVSVFRGVTLATGSGKLSPKMVASPHVEVKLESSPEEFDAGKFKIYPGTGTNYDFNVTIKSIVPGQLVPVGDYVFSFEATAVQPSALESA</sequence>
<protein>
    <submittedName>
        <fullName evidence="1">Uncharacterized protein</fullName>
    </submittedName>
</protein>
<gene>
    <name evidence="1" type="ORF">RJC98_15395</name>
</gene>
<evidence type="ECO:0000313" key="1">
    <source>
        <dbReference type="EMBL" id="MDR9876575.1"/>
    </source>
</evidence>
<evidence type="ECO:0000313" key="2">
    <source>
        <dbReference type="Proteomes" id="UP001244872"/>
    </source>
</evidence>
<dbReference type="EMBL" id="JAVLRO010000005">
    <property type="protein sequence ID" value="MDR9876575.1"/>
    <property type="molecule type" value="Genomic_DNA"/>
</dbReference>